<name>A0A8H3G8T2_9AGAM</name>
<feature type="region of interest" description="Disordered" evidence="1">
    <location>
        <begin position="54"/>
        <end position="85"/>
    </location>
</feature>
<evidence type="ECO:0000313" key="2">
    <source>
        <dbReference type="EMBL" id="CAE6441259.1"/>
    </source>
</evidence>
<protein>
    <submittedName>
        <fullName evidence="2">Uncharacterized protein</fullName>
    </submittedName>
</protein>
<feature type="region of interest" description="Disordered" evidence="1">
    <location>
        <begin position="1"/>
        <end position="24"/>
    </location>
</feature>
<dbReference type="AlphaFoldDB" id="A0A8H3G8T2"/>
<gene>
    <name evidence="2" type="ORF">RDB_LOCUS54197</name>
</gene>
<reference evidence="2" key="1">
    <citation type="submission" date="2021-01" db="EMBL/GenBank/DDBJ databases">
        <authorList>
            <person name="Kaushik A."/>
        </authorList>
    </citation>
    <scope>NUCLEOTIDE SEQUENCE</scope>
    <source>
        <strain evidence="2">AG3-1AP</strain>
    </source>
</reference>
<dbReference type="Proteomes" id="UP000663831">
    <property type="component" value="Unassembled WGS sequence"/>
</dbReference>
<evidence type="ECO:0000313" key="3">
    <source>
        <dbReference type="Proteomes" id="UP000663831"/>
    </source>
</evidence>
<sequence>MGARGQGWLGDTNEDDKYEYAPQRTQRNIVLPSYTNSPLDSNKDLVAPGAQLILRGPERVEQDNEDEDEDEDDGNKNRGEVTFAKQGDVDYTSRVYDWRSERKG</sequence>
<evidence type="ECO:0000256" key="1">
    <source>
        <dbReference type="SAM" id="MobiDB-lite"/>
    </source>
</evidence>
<comment type="caution">
    <text evidence="2">The sequence shown here is derived from an EMBL/GenBank/DDBJ whole genome shotgun (WGS) entry which is preliminary data.</text>
</comment>
<organism evidence="2 3">
    <name type="scientific">Rhizoctonia solani</name>
    <dbReference type="NCBI Taxonomy" id="456999"/>
    <lineage>
        <taxon>Eukaryota</taxon>
        <taxon>Fungi</taxon>
        <taxon>Dikarya</taxon>
        <taxon>Basidiomycota</taxon>
        <taxon>Agaricomycotina</taxon>
        <taxon>Agaricomycetes</taxon>
        <taxon>Cantharellales</taxon>
        <taxon>Ceratobasidiaceae</taxon>
        <taxon>Rhizoctonia</taxon>
    </lineage>
</organism>
<dbReference type="EMBL" id="CAJMWV010001599">
    <property type="protein sequence ID" value="CAE6441259.1"/>
    <property type="molecule type" value="Genomic_DNA"/>
</dbReference>
<proteinExistence type="predicted"/>
<accession>A0A8H3G8T2</accession>
<feature type="compositionally biased region" description="Acidic residues" evidence="1">
    <location>
        <begin position="63"/>
        <end position="73"/>
    </location>
</feature>